<dbReference type="EMBL" id="FN657298">
    <property type="protein sequence ID" value="CBY42581.1"/>
    <property type="molecule type" value="Genomic_DNA"/>
</dbReference>
<dbReference type="Proteomes" id="UP000011014">
    <property type="component" value="Unassembled WGS sequence"/>
</dbReference>
<dbReference type="AlphaFoldDB" id="E4Z4F3"/>
<sequence>KFDAVQKNFQKFFDVKQPFGTPQDSYVEIYEKIEEILPTFFKQVIGVAPKRRVAAILVHTCLAMPFTENELLMHCFNARFISCEDVKAFFMRHNKKEDPETVRSQAMVPLNPAEKKIFHRHFTLPKDMF</sequence>
<protein>
    <submittedName>
        <fullName evidence="1">Uncharacterized protein</fullName>
    </submittedName>
</protein>
<organism evidence="1">
    <name type="scientific">Oikopleura dioica</name>
    <name type="common">Tunicate</name>
    <dbReference type="NCBI Taxonomy" id="34765"/>
    <lineage>
        <taxon>Eukaryota</taxon>
        <taxon>Metazoa</taxon>
        <taxon>Chordata</taxon>
        <taxon>Tunicata</taxon>
        <taxon>Appendicularia</taxon>
        <taxon>Copelata</taxon>
        <taxon>Oikopleuridae</taxon>
        <taxon>Oikopleura</taxon>
    </lineage>
</organism>
<evidence type="ECO:0000313" key="1">
    <source>
        <dbReference type="EMBL" id="CBY42581.1"/>
    </source>
</evidence>
<proteinExistence type="predicted"/>
<accession>E4Z4F3</accession>
<feature type="non-terminal residue" evidence="1">
    <location>
        <position position="1"/>
    </location>
</feature>
<reference evidence="1" key="1">
    <citation type="journal article" date="2010" name="Science">
        <title>Plasticity of animal genome architecture unmasked by rapid evolution of a pelagic tunicate.</title>
        <authorList>
            <person name="Denoeud F."/>
            <person name="Henriet S."/>
            <person name="Mungpakdee S."/>
            <person name="Aury J.M."/>
            <person name="Da Silva C."/>
            <person name="Brinkmann H."/>
            <person name="Mikhaleva J."/>
            <person name="Olsen L.C."/>
            <person name="Jubin C."/>
            <person name="Canestro C."/>
            <person name="Bouquet J.M."/>
            <person name="Danks G."/>
            <person name="Poulain J."/>
            <person name="Campsteijn C."/>
            <person name="Adamski M."/>
            <person name="Cross I."/>
            <person name="Yadetie F."/>
            <person name="Muffato M."/>
            <person name="Louis A."/>
            <person name="Butcher S."/>
            <person name="Tsagkogeorga G."/>
            <person name="Konrad A."/>
            <person name="Singh S."/>
            <person name="Jensen M.F."/>
            <person name="Cong E.H."/>
            <person name="Eikeseth-Otteraa H."/>
            <person name="Noel B."/>
            <person name="Anthouard V."/>
            <person name="Porcel B.M."/>
            <person name="Kachouri-Lafond R."/>
            <person name="Nishino A."/>
            <person name="Ugolini M."/>
            <person name="Chourrout P."/>
            <person name="Nishida H."/>
            <person name="Aasland R."/>
            <person name="Huzurbazar S."/>
            <person name="Westhof E."/>
            <person name="Delsuc F."/>
            <person name="Lehrach H."/>
            <person name="Reinhardt R."/>
            <person name="Weissenbach J."/>
            <person name="Roy S.W."/>
            <person name="Artiguenave F."/>
            <person name="Postlethwait J.H."/>
            <person name="Manak J.R."/>
            <person name="Thompson E.M."/>
            <person name="Jaillon O."/>
            <person name="Du Pasquier L."/>
            <person name="Boudinot P."/>
            <person name="Liberles D.A."/>
            <person name="Volff J.N."/>
            <person name="Philippe H."/>
            <person name="Lenhard B."/>
            <person name="Roest Crollius H."/>
            <person name="Wincker P."/>
            <person name="Chourrout D."/>
        </authorList>
    </citation>
    <scope>NUCLEOTIDE SEQUENCE [LARGE SCALE GENOMIC DNA]</scope>
</reference>
<name>E4Z4F3_OIKDI</name>
<gene>
    <name evidence="1" type="ORF">GSOID_T00026283001</name>
</gene>